<name>A0A3B0ZHX8_9ZZZZ</name>
<dbReference type="PANTHER" id="PTHR12526:SF623">
    <property type="entry name" value="WABG"/>
    <property type="match status" value="1"/>
</dbReference>
<dbReference type="SUPFAM" id="SSF53756">
    <property type="entry name" value="UDP-Glycosyltransferase/glycogen phosphorylase"/>
    <property type="match status" value="1"/>
</dbReference>
<reference evidence="2" key="1">
    <citation type="submission" date="2018-06" db="EMBL/GenBank/DDBJ databases">
        <authorList>
            <person name="Zhirakovskaya E."/>
        </authorList>
    </citation>
    <scope>NUCLEOTIDE SEQUENCE</scope>
</reference>
<organism evidence="2">
    <name type="scientific">hydrothermal vent metagenome</name>
    <dbReference type="NCBI Taxonomy" id="652676"/>
    <lineage>
        <taxon>unclassified sequences</taxon>
        <taxon>metagenomes</taxon>
        <taxon>ecological metagenomes</taxon>
    </lineage>
</organism>
<dbReference type="EMBL" id="UOFO01000106">
    <property type="protein sequence ID" value="VAW86917.1"/>
    <property type="molecule type" value="Genomic_DNA"/>
</dbReference>
<dbReference type="GO" id="GO:0016757">
    <property type="term" value="F:glycosyltransferase activity"/>
    <property type="evidence" value="ECO:0007669"/>
    <property type="project" value="TreeGrafter"/>
</dbReference>
<proteinExistence type="predicted"/>
<dbReference type="InterPro" id="IPR028098">
    <property type="entry name" value="Glyco_trans_4-like_N"/>
</dbReference>
<sequence>MTSRHIVIIKQRYTTTGGAERFVERALRSLSGQEIKLSLVARQWQAKEGYTFIPCNPFYMGRTWRDWSFHRGVCKELTHLHADLVQSHERTACCDIYRAGDGVHKVWLEQRNRILGYWEKRVAQLNLYHRYTLLAERRLFQSARLKAVICNSEMVKQEIIKNFGTHPDKLQVIYSGIDTQRYNSALREQHSENVRQQLGIPTDACVFLFVGSGYQRKGLAITLEAFSSLPDNSHLVVVGKDKQLRRYQSIATQRIHYVGAVDDAKPYYGCADAFVLPTLYDPFANAILEAMACGLPVITSNKCGAVDIIESGKNGFICDALDTPSIVQAMQSLLDPATRQRIGQAGQERVQAFTLEAMSQQLLNLYQQLLTS</sequence>
<dbReference type="CDD" id="cd03801">
    <property type="entry name" value="GT4_PimA-like"/>
    <property type="match status" value="1"/>
</dbReference>
<keyword evidence="2" id="KW-0808">Transferase</keyword>
<dbReference type="Pfam" id="PF13692">
    <property type="entry name" value="Glyco_trans_1_4"/>
    <property type="match status" value="1"/>
</dbReference>
<dbReference type="Gene3D" id="3.40.50.2000">
    <property type="entry name" value="Glycogen Phosphorylase B"/>
    <property type="match status" value="2"/>
</dbReference>
<feature type="domain" description="Glycosyltransferase subfamily 4-like N-terminal" evidence="1">
    <location>
        <begin position="17"/>
        <end position="181"/>
    </location>
</feature>
<dbReference type="PANTHER" id="PTHR12526">
    <property type="entry name" value="GLYCOSYLTRANSFERASE"/>
    <property type="match status" value="1"/>
</dbReference>
<accession>A0A3B0ZHX8</accession>
<dbReference type="Pfam" id="PF13439">
    <property type="entry name" value="Glyco_transf_4"/>
    <property type="match status" value="1"/>
</dbReference>
<protein>
    <submittedName>
        <fullName evidence="2">UDP-glucose:(Heptosyl) LPS alpha1,3-glucosyltransferase WaaG</fullName>
    </submittedName>
</protein>
<evidence type="ECO:0000259" key="1">
    <source>
        <dbReference type="Pfam" id="PF13439"/>
    </source>
</evidence>
<evidence type="ECO:0000313" key="2">
    <source>
        <dbReference type="EMBL" id="VAW86917.1"/>
    </source>
</evidence>
<gene>
    <name evidence="2" type="ORF">MNBD_GAMMA16-781</name>
</gene>
<dbReference type="AlphaFoldDB" id="A0A3B0ZHX8"/>